<proteinExistence type="predicted"/>
<dbReference type="InterPro" id="IPR017871">
    <property type="entry name" value="ABC_transporter-like_CS"/>
</dbReference>
<gene>
    <name evidence="5" type="ORF">H9632_06485</name>
</gene>
<accession>A0ABR8XLC4</accession>
<dbReference type="SUPFAM" id="SSF52540">
    <property type="entry name" value="P-loop containing nucleoside triphosphate hydrolases"/>
    <property type="match status" value="1"/>
</dbReference>
<dbReference type="Pfam" id="PF00005">
    <property type="entry name" value="ABC_tran"/>
    <property type="match status" value="1"/>
</dbReference>
<keyword evidence="1" id="KW-0813">Transport</keyword>
<keyword evidence="3 5" id="KW-0067">ATP-binding</keyword>
<keyword evidence="2" id="KW-0547">Nucleotide-binding</keyword>
<dbReference type="EMBL" id="JACSPW010000004">
    <property type="protein sequence ID" value="MBD8032709.1"/>
    <property type="molecule type" value="Genomic_DNA"/>
</dbReference>
<evidence type="ECO:0000256" key="2">
    <source>
        <dbReference type="ARBA" id="ARBA00022741"/>
    </source>
</evidence>
<keyword evidence="6" id="KW-1185">Reference proteome</keyword>
<dbReference type="Proteomes" id="UP000600565">
    <property type="component" value="Unassembled WGS sequence"/>
</dbReference>
<dbReference type="InterPro" id="IPR003593">
    <property type="entry name" value="AAA+_ATPase"/>
</dbReference>
<dbReference type="PANTHER" id="PTHR42711:SF13">
    <property type="entry name" value="ABC TRANSPORTER, ATP-BINDING PROTEIN"/>
    <property type="match status" value="1"/>
</dbReference>
<dbReference type="PROSITE" id="PS50893">
    <property type="entry name" value="ABC_TRANSPORTER_2"/>
    <property type="match status" value="1"/>
</dbReference>
<sequence length="281" mass="31563">MTAIIEVQNLQMKYGKEEALKNVSFSIRKGEIFGFLGPSGSGKTTTIKIMTAQLTHTGGQVSVFGQPASEMNKGHNKSKFGILSDNSGLYQRLSIEENLLLYSQLYNLPKSTIEEALAFVNLQKDRKKKVNQLSKGMMQRVVLARTIMHKPPLLFLDEPTSALDPVNAQHIYNGLRKLNELGTTIFLTTHNMEEAELLCNRVAFLHKGEIREIDTPLALKKKYSDHSFTVELENGENHVVYNGEQGAVQLMEWMKAKRVSRMYSNEPTLGDIFVQITGSDL</sequence>
<dbReference type="Gene3D" id="3.40.50.300">
    <property type="entry name" value="P-loop containing nucleotide triphosphate hydrolases"/>
    <property type="match status" value="1"/>
</dbReference>
<dbReference type="RefSeq" id="WP_191703298.1">
    <property type="nucleotide sequence ID" value="NZ_JACSPW010000004.1"/>
</dbReference>
<dbReference type="GO" id="GO:0005524">
    <property type="term" value="F:ATP binding"/>
    <property type="evidence" value="ECO:0007669"/>
    <property type="project" value="UniProtKB-KW"/>
</dbReference>
<comment type="caution">
    <text evidence="5">The sequence shown here is derived from an EMBL/GenBank/DDBJ whole genome shotgun (WGS) entry which is preliminary data.</text>
</comment>
<evidence type="ECO:0000313" key="5">
    <source>
        <dbReference type="EMBL" id="MBD8032709.1"/>
    </source>
</evidence>
<name>A0ABR8XLC4_9BACL</name>
<organism evidence="5 6">
    <name type="scientific">Solibacillus merdavium</name>
    <dbReference type="NCBI Taxonomy" id="2762218"/>
    <lineage>
        <taxon>Bacteria</taxon>
        <taxon>Bacillati</taxon>
        <taxon>Bacillota</taxon>
        <taxon>Bacilli</taxon>
        <taxon>Bacillales</taxon>
        <taxon>Caryophanaceae</taxon>
        <taxon>Solibacillus</taxon>
    </lineage>
</organism>
<dbReference type="SMART" id="SM00382">
    <property type="entry name" value="AAA"/>
    <property type="match status" value="1"/>
</dbReference>
<feature type="domain" description="ABC transporter" evidence="4">
    <location>
        <begin position="5"/>
        <end position="232"/>
    </location>
</feature>
<dbReference type="PROSITE" id="PS00211">
    <property type="entry name" value="ABC_TRANSPORTER_1"/>
    <property type="match status" value="1"/>
</dbReference>
<dbReference type="InterPro" id="IPR003439">
    <property type="entry name" value="ABC_transporter-like_ATP-bd"/>
</dbReference>
<dbReference type="PANTHER" id="PTHR42711">
    <property type="entry name" value="ABC TRANSPORTER ATP-BINDING PROTEIN"/>
    <property type="match status" value="1"/>
</dbReference>
<dbReference type="InterPro" id="IPR050763">
    <property type="entry name" value="ABC_transporter_ATP-binding"/>
</dbReference>
<protein>
    <submittedName>
        <fullName evidence="5">ABC transporter ATP-binding protein</fullName>
    </submittedName>
</protein>
<evidence type="ECO:0000256" key="3">
    <source>
        <dbReference type="ARBA" id="ARBA00022840"/>
    </source>
</evidence>
<dbReference type="CDD" id="cd03230">
    <property type="entry name" value="ABC_DR_subfamily_A"/>
    <property type="match status" value="1"/>
</dbReference>
<evidence type="ECO:0000259" key="4">
    <source>
        <dbReference type="PROSITE" id="PS50893"/>
    </source>
</evidence>
<dbReference type="InterPro" id="IPR027417">
    <property type="entry name" value="P-loop_NTPase"/>
</dbReference>
<reference evidence="5 6" key="1">
    <citation type="submission" date="2020-08" db="EMBL/GenBank/DDBJ databases">
        <title>A Genomic Blueprint of the Chicken Gut Microbiome.</title>
        <authorList>
            <person name="Gilroy R."/>
            <person name="Ravi A."/>
            <person name="Getino M."/>
            <person name="Pursley I."/>
            <person name="Horton D.L."/>
            <person name="Alikhan N.-F."/>
            <person name="Baker D."/>
            <person name="Gharbi K."/>
            <person name="Hall N."/>
            <person name="Watson M."/>
            <person name="Adriaenssens E.M."/>
            <person name="Foster-Nyarko E."/>
            <person name="Jarju S."/>
            <person name="Secka A."/>
            <person name="Antonio M."/>
            <person name="Oren A."/>
            <person name="Chaudhuri R."/>
            <person name="La Ragione R.M."/>
            <person name="Hildebrand F."/>
            <person name="Pallen M.J."/>
        </authorList>
    </citation>
    <scope>NUCLEOTIDE SEQUENCE [LARGE SCALE GENOMIC DNA]</scope>
    <source>
        <strain evidence="5 6">Sa1YVA6</strain>
    </source>
</reference>
<evidence type="ECO:0000313" key="6">
    <source>
        <dbReference type="Proteomes" id="UP000600565"/>
    </source>
</evidence>
<evidence type="ECO:0000256" key="1">
    <source>
        <dbReference type="ARBA" id="ARBA00022448"/>
    </source>
</evidence>